<reference evidence="8" key="1">
    <citation type="submission" date="2013-12" db="EMBL/GenBank/DDBJ databases">
        <title>A Varibaculum cambriense genome reconstructed from a premature infant gut community with otherwise low bacterial novelty that shifts toward anaerobic metabolism during the third week of life.</title>
        <authorList>
            <person name="Brown C.T."/>
            <person name="Sharon I."/>
            <person name="Thomas B.C."/>
            <person name="Castelle C.J."/>
            <person name="Morowitz M.J."/>
            <person name="Banfield J.F."/>
        </authorList>
    </citation>
    <scope>NUCLEOTIDE SEQUENCE</scope>
</reference>
<accession>W1XZU9</accession>
<dbReference type="AlphaFoldDB" id="W1XZU9"/>
<evidence type="ECO:0000256" key="7">
    <source>
        <dbReference type="SAM" id="Phobius"/>
    </source>
</evidence>
<dbReference type="Gene3D" id="1.10.3720.10">
    <property type="entry name" value="MetI-like"/>
    <property type="match status" value="1"/>
</dbReference>
<evidence type="ECO:0000256" key="1">
    <source>
        <dbReference type="ARBA" id="ARBA00004651"/>
    </source>
</evidence>
<evidence type="ECO:0000256" key="2">
    <source>
        <dbReference type="ARBA" id="ARBA00022448"/>
    </source>
</evidence>
<dbReference type="PANTHER" id="PTHR43005">
    <property type="entry name" value="BLR7065 PROTEIN"/>
    <property type="match status" value="1"/>
</dbReference>
<evidence type="ECO:0000256" key="3">
    <source>
        <dbReference type="ARBA" id="ARBA00022475"/>
    </source>
</evidence>
<evidence type="ECO:0000313" key="8">
    <source>
        <dbReference type="EMBL" id="ETJ34399.1"/>
    </source>
</evidence>
<organism evidence="8">
    <name type="scientific">human gut metagenome</name>
    <dbReference type="NCBI Taxonomy" id="408170"/>
    <lineage>
        <taxon>unclassified sequences</taxon>
        <taxon>metagenomes</taxon>
        <taxon>organismal metagenomes</taxon>
    </lineage>
</organism>
<keyword evidence="5 7" id="KW-1133">Transmembrane helix</keyword>
<keyword evidence="4 7" id="KW-0812">Transmembrane</keyword>
<dbReference type="GO" id="GO:0005886">
    <property type="term" value="C:plasma membrane"/>
    <property type="evidence" value="ECO:0007669"/>
    <property type="project" value="UniProtKB-SubCell"/>
</dbReference>
<evidence type="ECO:0000256" key="4">
    <source>
        <dbReference type="ARBA" id="ARBA00022692"/>
    </source>
</evidence>
<comment type="subcellular location">
    <subcellularLocation>
        <location evidence="1">Cell membrane</location>
        <topology evidence="1">Multi-pass membrane protein</topology>
    </subcellularLocation>
</comment>
<keyword evidence="3" id="KW-1003">Cell membrane</keyword>
<protein>
    <submittedName>
        <fullName evidence="8">Binding-protein-dependent transport system inner membrane component</fullName>
    </submittedName>
</protein>
<proteinExistence type="predicted"/>
<feature type="non-terminal residue" evidence="8">
    <location>
        <position position="77"/>
    </location>
</feature>
<feature type="non-terminal residue" evidence="8">
    <location>
        <position position="1"/>
    </location>
</feature>
<keyword evidence="2" id="KW-0813">Transport</keyword>
<dbReference type="PANTHER" id="PTHR43005:SF1">
    <property type="entry name" value="SPERMIDINE_PUTRESCINE TRANSPORT SYSTEM PERMEASE PROTEIN"/>
    <property type="match status" value="1"/>
</dbReference>
<feature type="transmembrane region" description="Helical" evidence="7">
    <location>
        <begin position="50"/>
        <end position="73"/>
    </location>
</feature>
<name>W1XZU9_9ZZZZ</name>
<sequence>FFIILTSIMGCVAGVQAFDMIFILTSGGPANATLTMPFYVYEQAFTYNDLGYASALTLLLVLMLMVAVIASFASTRG</sequence>
<evidence type="ECO:0000256" key="6">
    <source>
        <dbReference type="ARBA" id="ARBA00023136"/>
    </source>
</evidence>
<gene>
    <name evidence="8" type="ORF">Q604_UNBC11176G0001</name>
</gene>
<dbReference type="EMBL" id="AZMM01011176">
    <property type="protein sequence ID" value="ETJ34399.1"/>
    <property type="molecule type" value="Genomic_DNA"/>
</dbReference>
<dbReference type="SUPFAM" id="SSF161098">
    <property type="entry name" value="MetI-like"/>
    <property type="match status" value="1"/>
</dbReference>
<keyword evidence="6 7" id="KW-0472">Membrane</keyword>
<evidence type="ECO:0000256" key="5">
    <source>
        <dbReference type="ARBA" id="ARBA00022989"/>
    </source>
</evidence>
<comment type="caution">
    <text evidence="8">The sequence shown here is derived from an EMBL/GenBank/DDBJ whole genome shotgun (WGS) entry which is preliminary data.</text>
</comment>
<dbReference type="InterPro" id="IPR035906">
    <property type="entry name" value="MetI-like_sf"/>
</dbReference>